<gene>
    <name evidence="1" type="ORF">CPSG_07784</name>
</gene>
<dbReference type="AlphaFoldDB" id="E9DDZ3"/>
<dbReference type="HOGENOM" id="CLU_2249879_0_0_1"/>
<evidence type="ECO:0000313" key="2">
    <source>
        <dbReference type="Proteomes" id="UP000002497"/>
    </source>
</evidence>
<accession>E9DDZ3</accession>
<keyword evidence="2" id="KW-1185">Reference proteome</keyword>
<dbReference type="EMBL" id="GL636501">
    <property type="protein sequence ID" value="EFW15347.1"/>
    <property type="molecule type" value="Genomic_DNA"/>
</dbReference>
<dbReference type="VEuPathDB" id="FungiDB:CPSG_07784"/>
<dbReference type="Proteomes" id="UP000002497">
    <property type="component" value="Unassembled WGS sequence"/>
</dbReference>
<evidence type="ECO:0000313" key="1">
    <source>
        <dbReference type="EMBL" id="EFW15347.1"/>
    </source>
</evidence>
<proteinExistence type="predicted"/>
<reference evidence="2" key="2">
    <citation type="submission" date="2010-03" db="EMBL/GenBank/DDBJ databases">
        <title>The genome sequence of Coccidioides posadasii strain Silveira.</title>
        <authorList>
            <consortium name="The Broad Institute Genome Sequencing Center for Infectious Disease"/>
            <person name="Neafsey D."/>
            <person name="Orbach M."/>
            <person name="Henn M.R."/>
            <person name="Cole G.T."/>
            <person name="Galgiani J."/>
            <person name="Gardner M.J."/>
            <person name="Kirkland T.N."/>
            <person name="Taylor J.W."/>
            <person name="Young S.K."/>
            <person name="Zeng Q."/>
            <person name="Koehrsen M."/>
            <person name="Alvarado L."/>
            <person name="Berlin A."/>
            <person name="Borenstein D."/>
            <person name="Chapman S.B."/>
            <person name="Chen Z."/>
            <person name="Engels R."/>
            <person name="Freedman E."/>
            <person name="Gellesch M."/>
            <person name="Goldberg J."/>
            <person name="Griggs A."/>
            <person name="Gujja S."/>
            <person name="Heilman E."/>
            <person name="Heiman D."/>
            <person name="Howarth C."/>
            <person name="Jen D."/>
            <person name="Larson L."/>
            <person name="Mehta T."/>
            <person name="Neiman D."/>
            <person name="Park D."/>
            <person name="Pearson M."/>
            <person name="Richards J."/>
            <person name="Roberts A."/>
            <person name="Saif S."/>
            <person name="Shea T."/>
            <person name="Shenoy N."/>
            <person name="Sisk P."/>
            <person name="Stolte C."/>
            <person name="Sykes S."/>
            <person name="Walk T."/>
            <person name="White J."/>
            <person name="Yandava C."/>
            <person name="Haas B."/>
            <person name="Nusbaum C."/>
            <person name="Birren B."/>
        </authorList>
    </citation>
    <scope>NUCLEOTIDE SEQUENCE [LARGE SCALE GENOMIC DNA]</scope>
    <source>
        <strain evidence="2">RMSCC 757 / Silveira</strain>
    </source>
</reference>
<sequence length="104" mass="11963">MAIDLSEESCHWIIALPARTAVGHMSRALNILPKDVYECLPPFKTQCLKFIPLGPKGYWNNGQIRYLTRFGEATFTRYSYSTAIESAEDWMKNWVFEEKGILVS</sequence>
<organism evidence="2">
    <name type="scientific">Coccidioides posadasii (strain RMSCC 757 / Silveira)</name>
    <name type="common">Valley fever fungus</name>
    <dbReference type="NCBI Taxonomy" id="443226"/>
    <lineage>
        <taxon>Eukaryota</taxon>
        <taxon>Fungi</taxon>
        <taxon>Dikarya</taxon>
        <taxon>Ascomycota</taxon>
        <taxon>Pezizomycotina</taxon>
        <taxon>Eurotiomycetes</taxon>
        <taxon>Eurotiomycetidae</taxon>
        <taxon>Onygenales</taxon>
        <taxon>Onygenaceae</taxon>
        <taxon>Coccidioides</taxon>
    </lineage>
</organism>
<name>E9DDZ3_COCPS</name>
<reference evidence="2" key="1">
    <citation type="journal article" date="2010" name="Genome Res.">
        <title>Population genomic sequencing of Coccidioides fungi reveals recent hybridization and transposon control.</title>
        <authorList>
            <person name="Neafsey D.E."/>
            <person name="Barker B.M."/>
            <person name="Sharpton T.J."/>
            <person name="Stajich J.E."/>
            <person name="Park D.J."/>
            <person name="Whiston E."/>
            <person name="Hung C.-Y."/>
            <person name="McMahan C."/>
            <person name="White J."/>
            <person name="Sykes S."/>
            <person name="Heiman D."/>
            <person name="Young S."/>
            <person name="Zeng Q."/>
            <person name="Abouelleil A."/>
            <person name="Aftuck L."/>
            <person name="Bessette D."/>
            <person name="Brown A."/>
            <person name="FitzGerald M."/>
            <person name="Lui A."/>
            <person name="Macdonald J.P."/>
            <person name="Priest M."/>
            <person name="Orbach M.J."/>
            <person name="Galgiani J.N."/>
            <person name="Kirkland T.N."/>
            <person name="Cole G.T."/>
            <person name="Birren B.W."/>
            <person name="Henn M.R."/>
            <person name="Taylor J.W."/>
            <person name="Rounsley S.D."/>
        </authorList>
    </citation>
    <scope>NUCLEOTIDE SEQUENCE [LARGE SCALE GENOMIC DNA]</scope>
    <source>
        <strain evidence="2">RMSCC 757 / Silveira</strain>
    </source>
</reference>
<protein>
    <submittedName>
        <fullName evidence="1">Predicted protein</fullName>
    </submittedName>
</protein>